<dbReference type="EMBL" id="GL385397">
    <property type="protein sequence ID" value="EJT75167.1"/>
    <property type="molecule type" value="Genomic_DNA"/>
</dbReference>
<reference evidence="4" key="5">
    <citation type="submission" date="2018-04" db="UniProtKB">
        <authorList>
            <consortium name="EnsemblFungi"/>
        </authorList>
    </citation>
    <scope>IDENTIFICATION</scope>
    <source>
        <strain evidence="4">R3-111a-1</strain>
    </source>
</reference>
<dbReference type="eggNOG" id="ENOG502S15T">
    <property type="taxonomic scope" value="Eukaryota"/>
</dbReference>
<dbReference type="SUPFAM" id="SSF53474">
    <property type="entry name" value="alpha/beta-Hydrolases"/>
    <property type="match status" value="1"/>
</dbReference>
<dbReference type="Pfam" id="PF12697">
    <property type="entry name" value="Abhydrolase_6"/>
    <property type="match status" value="1"/>
</dbReference>
<dbReference type="OrthoDB" id="408373at2759"/>
<dbReference type="AlphaFoldDB" id="J3NUZ5"/>
<evidence type="ECO:0000313" key="5">
    <source>
        <dbReference type="Proteomes" id="UP000006039"/>
    </source>
</evidence>
<accession>J3NUZ5</accession>
<name>J3NUZ5_GAET3</name>
<keyword evidence="1" id="KW-0732">Signal</keyword>
<evidence type="ECO:0000259" key="2">
    <source>
        <dbReference type="Pfam" id="PF12697"/>
    </source>
</evidence>
<dbReference type="PANTHER" id="PTHR37017">
    <property type="entry name" value="AB HYDROLASE-1 DOMAIN-CONTAINING PROTEIN-RELATED"/>
    <property type="match status" value="1"/>
</dbReference>
<dbReference type="InterPro" id="IPR029058">
    <property type="entry name" value="AB_hydrolase_fold"/>
</dbReference>
<reference evidence="5" key="1">
    <citation type="submission" date="2010-07" db="EMBL/GenBank/DDBJ databases">
        <title>The genome sequence of Gaeumannomyces graminis var. tritici strain R3-111a-1.</title>
        <authorList>
            <consortium name="The Broad Institute Genome Sequencing Platform"/>
            <person name="Ma L.-J."/>
            <person name="Dead R."/>
            <person name="Young S."/>
            <person name="Zeng Q."/>
            <person name="Koehrsen M."/>
            <person name="Alvarado L."/>
            <person name="Berlin A."/>
            <person name="Chapman S.B."/>
            <person name="Chen Z."/>
            <person name="Freedman E."/>
            <person name="Gellesch M."/>
            <person name="Goldberg J."/>
            <person name="Griggs A."/>
            <person name="Gujja S."/>
            <person name="Heilman E.R."/>
            <person name="Heiman D."/>
            <person name="Hepburn T."/>
            <person name="Howarth C."/>
            <person name="Jen D."/>
            <person name="Larson L."/>
            <person name="Mehta T."/>
            <person name="Neiman D."/>
            <person name="Pearson M."/>
            <person name="Roberts A."/>
            <person name="Saif S."/>
            <person name="Shea T."/>
            <person name="Shenoy N."/>
            <person name="Sisk P."/>
            <person name="Stolte C."/>
            <person name="Sykes S."/>
            <person name="Walk T."/>
            <person name="White J."/>
            <person name="Yandava C."/>
            <person name="Haas B."/>
            <person name="Nusbaum C."/>
            <person name="Birren B."/>
        </authorList>
    </citation>
    <scope>NUCLEOTIDE SEQUENCE [LARGE SCALE GENOMIC DNA]</scope>
    <source>
        <strain evidence="5">R3-111a-1</strain>
    </source>
</reference>
<feature type="signal peptide" evidence="1">
    <location>
        <begin position="1"/>
        <end position="18"/>
    </location>
</feature>
<reference evidence="4" key="4">
    <citation type="journal article" date="2015" name="G3 (Bethesda)">
        <title>Genome sequences of three phytopathogenic species of the Magnaporthaceae family of fungi.</title>
        <authorList>
            <person name="Okagaki L.H."/>
            <person name="Nunes C.C."/>
            <person name="Sailsbery J."/>
            <person name="Clay B."/>
            <person name="Brown D."/>
            <person name="John T."/>
            <person name="Oh Y."/>
            <person name="Young N."/>
            <person name="Fitzgerald M."/>
            <person name="Haas B.J."/>
            <person name="Zeng Q."/>
            <person name="Young S."/>
            <person name="Adiconis X."/>
            <person name="Fan L."/>
            <person name="Levin J.Z."/>
            <person name="Mitchell T.K."/>
            <person name="Okubara P.A."/>
            <person name="Farman M.L."/>
            <person name="Kohn L.M."/>
            <person name="Birren B."/>
            <person name="Ma L.-J."/>
            <person name="Dean R.A."/>
        </authorList>
    </citation>
    <scope>NUCLEOTIDE SEQUENCE</scope>
    <source>
        <strain evidence="4">R3-111a-1</strain>
    </source>
</reference>
<dbReference type="RefSeq" id="XP_009221167.1">
    <property type="nucleotide sequence ID" value="XM_009222903.1"/>
</dbReference>
<dbReference type="PANTHER" id="PTHR37017:SF11">
    <property type="entry name" value="ESTERASE_LIPASE_THIOESTERASE DOMAIN-CONTAINING PROTEIN"/>
    <property type="match status" value="1"/>
</dbReference>
<keyword evidence="5" id="KW-1185">Reference proteome</keyword>
<organism evidence="3">
    <name type="scientific">Gaeumannomyces tritici (strain R3-111a-1)</name>
    <name type="common">Wheat and barley take-all root rot fungus</name>
    <name type="synonym">Gaeumannomyces graminis var. tritici</name>
    <dbReference type="NCBI Taxonomy" id="644352"/>
    <lineage>
        <taxon>Eukaryota</taxon>
        <taxon>Fungi</taxon>
        <taxon>Dikarya</taxon>
        <taxon>Ascomycota</taxon>
        <taxon>Pezizomycotina</taxon>
        <taxon>Sordariomycetes</taxon>
        <taxon>Sordariomycetidae</taxon>
        <taxon>Magnaporthales</taxon>
        <taxon>Magnaporthaceae</taxon>
        <taxon>Gaeumannomyces</taxon>
    </lineage>
</organism>
<dbReference type="STRING" id="644352.J3NUZ5"/>
<evidence type="ECO:0000313" key="3">
    <source>
        <dbReference type="EMBL" id="EJT75167.1"/>
    </source>
</evidence>
<gene>
    <name evidence="4" type="primary">20345562</name>
    <name evidence="3" type="ORF">GGTG_05104</name>
</gene>
<evidence type="ECO:0000256" key="1">
    <source>
        <dbReference type="SAM" id="SignalP"/>
    </source>
</evidence>
<dbReference type="Proteomes" id="UP000006039">
    <property type="component" value="Unassembled WGS sequence"/>
</dbReference>
<dbReference type="Gene3D" id="3.40.50.1820">
    <property type="entry name" value="alpha/beta hydrolase"/>
    <property type="match status" value="1"/>
</dbReference>
<proteinExistence type="predicted"/>
<sequence length="275" mass="29194">MRLLNTLSLTSLAIVAAALPKPCHHAMSHFHLTPGAWHGPWAFDLVRAELEAQGYTTSASTNPSVGTTDPNEAFYADVANLRADVGRLVDAGKEVVLVGHSYGGAIIGSAVEGLGAHQRKATGKKGGIVSQIWMTAFVLDVGGSLGAGVGPTLPEWWSLSADKQFFSPLTPEKIFYNDVTDEALVAKASASLHSEPWKITTETATYAPWKHGFNVGYIFCELDNAIPLAVQQGMAAQFPAGSFTATMNASHSPFMSKPKELADHLVAALKHAKAQ</sequence>
<dbReference type="InterPro" id="IPR052897">
    <property type="entry name" value="Sec-Metab_Biosynth_Hydrolase"/>
</dbReference>
<reference evidence="3" key="3">
    <citation type="submission" date="2010-09" db="EMBL/GenBank/DDBJ databases">
        <title>Annotation of Gaeumannomyces graminis var. tritici R3-111a-1.</title>
        <authorList>
            <consortium name="The Broad Institute Genome Sequencing Platform"/>
            <person name="Ma L.-J."/>
            <person name="Dead R."/>
            <person name="Young S.K."/>
            <person name="Zeng Q."/>
            <person name="Gargeya S."/>
            <person name="Fitzgerald M."/>
            <person name="Haas B."/>
            <person name="Abouelleil A."/>
            <person name="Alvarado L."/>
            <person name="Arachchi H.M."/>
            <person name="Berlin A."/>
            <person name="Brown A."/>
            <person name="Chapman S.B."/>
            <person name="Chen Z."/>
            <person name="Dunbar C."/>
            <person name="Freedman E."/>
            <person name="Gearin G."/>
            <person name="Gellesch M."/>
            <person name="Goldberg J."/>
            <person name="Griggs A."/>
            <person name="Gujja S."/>
            <person name="Heiman D."/>
            <person name="Howarth C."/>
            <person name="Larson L."/>
            <person name="Lui A."/>
            <person name="MacDonald P.J.P."/>
            <person name="Mehta T."/>
            <person name="Montmayeur A."/>
            <person name="Murphy C."/>
            <person name="Neiman D."/>
            <person name="Pearson M."/>
            <person name="Priest M."/>
            <person name="Roberts A."/>
            <person name="Saif S."/>
            <person name="Shea T."/>
            <person name="Shenoy N."/>
            <person name="Sisk P."/>
            <person name="Stolte C."/>
            <person name="Sykes S."/>
            <person name="Yandava C."/>
            <person name="Wortman J."/>
            <person name="Nusbaum C."/>
            <person name="Birren B."/>
        </authorList>
    </citation>
    <scope>NUCLEOTIDE SEQUENCE</scope>
    <source>
        <strain evidence="3">R3-111a-1</strain>
    </source>
</reference>
<reference evidence="3" key="2">
    <citation type="submission" date="2010-07" db="EMBL/GenBank/DDBJ databases">
        <authorList>
            <consortium name="The Broad Institute Genome Sequencing Platform"/>
            <consortium name="Broad Institute Genome Sequencing Center for Infectious Disease"/>
            <person name="Ma L.-J."/>
            <person name="Dead R."/>
            <person name="Young S."/>
            <person name="Zeng Q."/>
            <person name="Koehrsen M."/>
            <person name="Alvarado L."/>
            <person name="Berlin A."/>
            <person name="Chapman S.B."/>
            <person name="Chen Z."/>
            <person name="Freedman E."/>
            <person name="Gellesch M."/>
            <person name="Goldberg J."/>
            <person name="Griggs A."/>
            <person name="Gujja S."/>
            <person name="Heilman E.R."/>
            <person name="Heiman D."/>
            <person name="Hepburn T."/>
            <person name="Howarth C."/>
            <person name="Jen D."/>
            <person name="Larson L."/>
            <person name="Mehta T."/>
            <person name="Neiman D."/>
            <person name="Pearson M."/>
            <person name="Roberts A."/>
            <person name="Saif S."/>
            <person name="Shea T."/>
            <person name="Shenoy N."/>
            <person name="Sisk P."/>
            <person name="Stolte C."/>
            <person name="Sykes S."/>
            <person name="Walk T."/>
            <person name="White J."/>
            <person name="Yandava C."/>
            <person name="Haas B."/>
            <person name="Nusbaum C."/>
            <person name="Birren B."/>
        </authorList>
    </citation>
    <scope>NUCLEOTIDE SEQUENCE</scope>
    <source>
        <strain evidence="3">R3-111a-1</strain>
    </source>
</reference>
<dbReference type="HOGENOM" id="CLU_046066_1_3_1"/>
<feature type="domain" description="AB hydrolase-1" evidence="2">
    <location>
        <begin position="32"/>
        <end position="263"/>
    </location>
</feature>
<dbReference type="GeneID" id="20345562"/>
<dbReference type="EnsemblFungi" id="EJT75167">
    <property type="protein sequence ID" value="EJT75167"/>
    <property type="gene ID" value="GGTG_05104"/>
</dbReference>
<dbReference type="VEuPathDB" id="FungiDB:GGTG_05104"/>
<dbReference type="InterPro" id="IPR000073">
    <property type="entry name" value="AB_hydrolase_1"/>
</dbReference>
<feature type="chain" id="PRO_5015094513" description="AB hydrolase-1 domain-containing protein" evidence="1">
    <location>
        <begin position="19"/>
        <end position="275"/>
    </location>
</feature>
<protein>
    <recommendedName>
        <fullName evidence="2">AB hydrolase-1 domain-containing protein</fullName>
    </recommendedName>
</protein>
<evidence type="ECO:0000313" key="4">
    <source>
        <dbReference type="EnsemblFungi" id="EJT75167"/>
    </source>
</evidence>